<dbReference type="EMBL" id="JAKROA010000015">
    <property type="protein sequence ID" value="KAL5103869.1"/>
    <property type="molecule type" value="Genomic_DNA"/>
</dbReference>
<evidence type="ECO:0000256" key="1">
    <source>
        <dbReference type="SAM" id="SignalP"/>
    </source>
</evidence>
<keyword evidence="4" id="KW-1185">Reference proteome</keyword>
<evidence type="ECO:0000313" key="4">
    <source>
        <dbReference type="Proteomes" id="UP001651158"/>
    </source>
</evidence>
<protein>
    <submittedName>
        <fullName evidence="3">Uncharacterized protein</fullName>
    </submittedName>
</protein>
<feature type="signal peptide" evidence="1">
    <location>
        <begin position="1"/>
        <end position="21"/>
    </location>
</feature>
<evidence type="ECO:0000313" key="3">
    <source>
        <dbReference type="EMBL" id="KAL5103942.1"/>
    </source>
</evidence>
<gene>
    <name evidence="2" type="ORF">TcWFU_003181</name>
    <name evidence="3" type="ORF">TcWFU_006600</name>
</gene>
<feature type="chain" id="PRO_5045031947" evidence="1">
    <location>
        <begin position="22"/>
        <end position="140"/>
    </location>
</feature>
<keyword evidence="1" id="KW-0732">Signal</keyword>
<accession>A0ABR4Q2Z3</accession>
<dbReference type="Proteomes" id="UP001651158">
    <property type="component" value="Unassembled WGS sequence"/>
</dbReference>
<comment type="caution">
    <text evidence="3">The sequence shown here is derived from an EMBL/GenBank/DDBJ whole genome shotgun (WGS) entry which is preliminary data.</text>
</comment>
<proteinExistence type="predicted"/>
<reference evidence="3" key="2">
    <citation type="submission" date="2024-12" db="EMBL/GenBank/DDBJ databases">
        <authorList>
            <person name="Estrada K."/>
            <person name="Bobes R.J."/>
            <person name="Sanchez-Flores A."/>
            <person name="Laclette J.P."/>
        </authorList>
    </citation>
    <scope>NUCLEOTIDE SEQUENCE</scope>
    <source>
        <strain evidence="3">WFUcys</strain>
        <tissue evidence="3">Peritoneal cavity of infected mice</tissue>
    </source>
</reference>
<dbReference type="EMBL" id="JAKROA010000015">
    <property type="protein sequence ID" value="KAL5103942.1"/>
    <property type="molecule type" value="Genomic_DNA"/>
</dbReference>
<evidence type="ECO:0000313" key="2">
    <source>
        <dbReference type="EMBL" id="KAL5103869.1"/>
    </source>
</evidence>
<organism evidence="3 4">
    <name type="scientific">Taenia crassiceps</name>
    <dbReference type="NCBI Taxonomy" id="6207"/>
    <lineage>
        <taxon>Eukaryota</taxon>
        <taxon>Metazoa</taxon>
        <taxon>Spiralia</taxon>
        <taxon>Lophotrochozoa</taxon>
        <taxon>Platyhelminthes</taxon>
        <taxon>Cestoda</taxon>
        <taxon>Eucestoda</taxon>
        <taxon>Cyclophyllidea</taxon>
        <taxon>Taeniidae</taxon>
        <taxon>Taenia</taxon>
    </lineage>
</organism>
<reference evidence="3 4" key="1">
    <citation type="journal article" date="2022" name="Front. Cell. Infect. Microbiol.">
        <title>The Genomes of Two Strains of Taenia crassiceps the Animal Model for the Study of Human Cysticercosis.</title>
        <authorList>
            <person name="Bobes R.J."/>
            <person name="Estrada K."/>
            <person name="Rios-Valencia D.G."/>
            <person name="Calderon-Gallegos A."/>
            <person name="de la Torre P."/>
            <person name="Carrero J.C."/>
            <person name="Sanchez-Flores A."/>
            <person name="Laclette J.P."/>
        </authorList>
    </citation>
    <scope>NUCLEOTIDE SEQUENCE [LARGE SCALE GENOMIC DNA]</scope>
    <source>
        <strain evidence="3">WFUcys</strain>
    </source>
</reference>
<name>A0ABR4Q2Z3_9CEST</name>
<sequence length="140" mass="16201">MVMHLWLILLIAFVLPEGSRGQDEGYFMPDVTWYNIGSEGLMMRWNIRQFIYRQIEEVRLTVKQTFDPSYTVTKSASVNSGNIKVYGLKPFTYYTLEGGGYKQGNLIFGVTTYLRTWPTGKFRIHFHCISSPTLSTVLRL</sequence>